<evidence type="ECO:0000256" key="2">
    <source>
        <dbReference type="SAM" id="MobiDB-lite"/>
    </source>
</evidence>
<evidence type="ECO:0000256" key="1">
    <source>
        <dbReference type="SAM" id="Coils"/>
    </source>
</evidence>
<feature type="compositionally biased region" description="Polar residues" evidence="2">
    <location>
        <begin position="385"/>
        <end position="405"/>
    </location>
</feature>
<keyword evidence="5" id="KW-1185">Reference proteome</keyword>
<gene>
    <name evidence="4" type="ORF">RIMI_LOCUS281072</name>
</gene>
<dbReference type="EMBL" id="CAUEEQ010000314">
    <property type="protein sequence ID" value="CAJ0916427.1"/>
    <property type="molecule type" value="Genomic_DNA"/>
</dbReference>
<evidence type="ECO:0000313" key="4">
    <source>
        <dbReference type="EMBL" id="CAJ0916427.1"/>
    </source>
</evidence>
<feature type="compositionally biased region" description="Acidic residues" evidence="2">
    <location>
        <begin position="372"/>
        <end position="383"/>
    </location>
</feature>
<name>A0ABN9KRC2_9NEOB</name>
<proteinExistence type="predicted"/>
<evidence type="ECO:0000259" key="3">
    <source>
        <dbReference type="Pfam" id="PF15057"/>
    </source>
</evidence>
<feature type="region of interest" description="Disordered" evidence="2">
    <location>
        <begin position="343"/>
        <end position="412"/>
    </location>
</feature>
<feature type="coiled-coil region" evidence="1">
    <location>
        <begin position="551"/>
        <end position="578"/>
    </location>
</feature>
<feature type="domain" description="DUF4537" evidence="3">
    <location>
        <begin position="122"/>
        <end position="254"/>
    </location>
</feature>
<evidence type="ECO:0000313" key="5">
    <source>
        <dbReference type="Proteomes" id="UP001176940"/>
    </source>
</evidence>
<comment type="caution">
    <text evidence="4">The sequence shown here is derived from an EMBL/GenBank/DDBJ whole genome shotgun (WGS) entry which is preliminary data.</text>
</comment>
<dbReference type="InterPro" id="IPR032770">
    <property type="entry name" value="DUF4537"/>
</dbReference>
<dbReference type="PANTHER" id="PTHR14343">
    <property type="entry name" value="VWFA DOMAIN-CONTAINING PROTEIN"/>
    <property type="match status" value="1"/>
</dbReference>
<keyword evidence="1" id="KW-0175">Coiled coil</keyword>
<dbReference type="Pfam" id="PF15057">
    <property type="entry name" value="DUF4537"/>
    <property type="match status" value="1"/>
</dbReference>
<dbReference type="PANTHER" id="PTHR14343:SF3">
    <property type="entry name" value="SIMILAR TO PREDICTED GENE ICRFP703B1614Q5.5"/>
    <property type="match status" value="1"/>
</dbReference>
<dbReference type="Proteomes" id="UP001176940">
    <property type="component" value="Unassembled WGS sequence"/>
</dbReference>
<protein>
    <recommendedName>
        <fullName evidence="3">DUF4537 domain-containing protein</fullName>
    </recommendedName>
</protein>
<sequence>MTKDLTKKMAEWFPTGKHEVHKVNSQPNSAKMDPYMGTLCLDHKYCSVTSPLPTSSCHSLVTHPEPLCSCSATGHQCVTTHHAIHRPCSLSGHYPHYTSVTCRKTTASPTFPRLTSIIRRNTVLARRDLDGFYYVGVVIQEEDPGVFLIEFSKPCVEGERYPAMLQKTRACDIIQHEEALRHCVVPGDNVLAPWEPQLTRYGPGTVILGLETRDPLRGAEDEQLTISFWNGKKSTVPLQVAVWISPSVHHRIVDTLHRPVSSRPCTARSSTTYVITERCAPVPIPVCSADHIHRCNCHSVHSHVTHPHCSCFSTCCYDPKCQDWWPLSPRTTVYVHGNKELDEGDLSSTMKMKGERRRQGECRFSSSSSESEGQESLDDESDSETYLSKTTQSTMVDSAVNTDSTLWEKPKLEPSGRPEWRYWKRGQPEPFYRKPGIITPKSKPCTSDLRSAPSDIIGSSNQSALFEAISDSPSRRLTMKDVMIHTDFNPSQKVQSPPAVDRLGESEVVKLQHKKQKQKHQQKKKIKHLEWEQKRENEAGEKYSDSQEAHRMKTLHRLQNEEQKLKDERERNVTAMTAKITAQEERSERYQTLAVEDKKKEERRLGHLRKVRERIDQKEFEKCAVNEQRERDHMEARRRRVQDHYQQVAERVYQAEQQGGRSGSHQDAEAKHLLHRNAGECGSKYRNFGKEGGIQSLSRLQRTTSPLYSAATRAADLPDRATVMPQGVSGFYVYDFPGPDRPFDNDLLMLSYPCARLRTGWTSFCADK</sequence>
<organism evidence="4 5">
    <name type="scientific">Ranitomeya imitator</name>
    <name type="common">mimic poison frog</name>
    <dbReference type="NCBI Taxonomy" id="111125"/>
    <lineage>
        <taxon>Eukaryota</taxon>
        <taxon>Metazoa</taxon>
        <taxon>Chordata</taxon>
        <taxon>Craniata</taxon>
        <taxon>Vertebrata</taxon>
        <taxon>Euteleostomi</taxon>
        <taxon>Amphibia</taxon>
        <taxon>Batrachia</taxon>
        <taxon>Anura</taxon>
        <taxon>Neobatrachia</taxon>
        <taxon>Hyloidea</taxon>
        <taxon>Dendrobatidae</taxon>
        <taxon>Dendrobatinae</taxon>
        <taxon>Ranitomeya</taxon>
    </lineage>
</organism>
<reference evidence="4" key="1">
    <citation type="submission" date="2023-07" db="EMBL/GenBank/DDBJ databases">
        <authorList>
            <person name="Stuckert A."/>
        </authorList>
    </citation>
    <scope>NUCLEOTIDE SEQUENCE</scope>
</reference>
<accession>A0ABN9KRC2</accession>